<evidence type="ECO:0000313" key="3">
    <source>
        <dbReference type="Proteomes" id="UP000755654"/>
    </source>
</evidence>
<reference evidence="2 3" key="1">
    <citation type="journal article" date="2021" name="ISME J.">
        <title>Genomic evolution of the class Acidithiobacillia: deep-branching Proteobacteria living in extreme acidic conditions.</title>
        <authorList>
            <person name="Moya-Beltran A."/>
            <person name="Beard S."/>
            <person name="Rojas-Villalobos C."/>
            <person name="Issotta F."/>
            <person name="Gallardo Y."/>
            <person name="Ulloa R."/>
            <person name="Giaveno A."/>
            <person name="Degli Esposti M."/>
            <person name="Johnson D.B."/>
            <person name="Quatrini R."/>
        </authorList>
    </citation>
    <scope>NUCLEOTIDE SEQUENCE [LARGE SCALE GENOMIC DNA]</scope>
    <source>
        <strain evidence="2 3">RW2</strain>
    </source>
</reference>
<dbReference type="PANTHER" id="PTHR43123">
    <property type="entry name" value="POLYSACCHARIDE DEACETYLASE-RELATED"/>
    <property type="match status" value="1"/>
</dbReference>
<dbReference type="InterPro" id="IPR011330">
    <property type="entry name" value="Glyco_hydro/deAcase_b/a-brl"/>
</dbReference>
<evidence type="ECO:0000313" key="2">
    <source>
        <dbReference type="EMBL" id="MBU2760886.1"/>
    </source>
</evidence>
<proteinExistence type="predicted"/>
<dbReference type="EMBL" id="JAAOMP010000130">
    <property type="protein sequence ID" value="MBU2760886.1"/>
    <property type="molecule type" value="Genomic_DNA"/>
</dbReference>
<name>A0ABS6A074_9PROT</name>
<gene>
    <name evidence="2" type="ORF">HAP95_12135</name>
</gene>
<dbReference type="InterPro" id="IPR002509">
    <property type="entry name" value="NODB_dom"/>
</dbReference>
<dbReference type="PANTHER" id="PTHR43123:SF1">
    <property type="entry name" value="POLYSACCHARIDE DEACETYLASE-RELATED"/>
    <property type="match status" value="1"/>
</dbReference>
<dbReference type="SUPFAM" id="SSF88713">
    <property type="entry name" value="Glycoside hydrolase/deacetylase"/>
    <property type="match status" value="1"/>
</dbReference>
<sequence>MYLSFVVNFEEGSEISFLNGDIVNNAIYDGHDNIDGRDYCLSSHFEYSLYEGIDRILDLFNRHRTKATFSCCGLSAYKHPEIIKKIYAHSHEISAHGWRWQNHVFMSLDEETVDINNTKQIIYELTGKFPVGWHTRSSRSPQTRQLLYDAGFVYDSDDYSRDSAYLCNDFSTPYAIIPYSFDTNDMQFLGRGNFLQGNDFFLYIKSAIEWILYEESLTDLNSYKIVTVGLHPRIIGRAGRIGGLKELLNWIDGNEKINISTREGIARDLISA</sequence>
<evidence type="ECO:0000259" key="1">
    <source>
        <dbReference type="PROSITE" id="PS51677"/>
    </source>
</evidence>
<protein>
    <submittedName>
        <fullName evidence="2">Polysaccharide deacetylase family protein</fullName>
    </submittedName>
</protein>
<keyword evidence="3" id="KW-1185">Reference proteome</keyword>
<comment type="caution">
    <text evidence="2">The sequence shown here is derived from an EMBL/GenBank/DDBJ whole genome shotgun (WGS) entry which is preliminary data.</text>
</comment>
<dbReference type="Pfam" id="PF01522">
    <property type="entry name" value="Polysacc_deac_1"/>
    <property type="match status" value="1"/>
</dbReference>
<dbReference type="Gene3D" id="3.20.20.370">
    <property type="entry name" value="Glycoside hydrolase/deacetylase"/>
    <property type="match status" value="1"/>
</dbReference>
<accession>A0ABS6A074</accession>
<dbReference type="PROSITE" id="PS51677">
    <property type="entry name" value="NODB"/>
    <property type="match status" value="1"/>
</dbReference>
<organism evidence="2 3">
    <name type="scientific">Acidithiobacillus sulfurivorans</name>
    <dbReference type="NCBI Taxonomy" id="1958756"/>
    <lineage>
        <taxon>Bacteria</taxon>
        <taxon>Pseudomonadati</taxon>
        <taxon>Pseudomonadota</taxon>
        <taxon>Acidithiobacillia</taxon>
        <taxon>Acidithiobacillales</taxon>
        <taxon>Acidithiobacillaceae</taxon>
        <taxon>Acidithiobacillus</taxon>
    </lineage>
</organism>
<feature type="domain" description="NodB homology" evidence="1">
    <location>
        <begin position="39"/>
        <end position="262"/>
    </location>
</feature>
<dbReference type="RefSeq" id="WP_215884464.1">
    <property type="nucleotide sequence ID" value="NZ_JAAOMP010000130.1"/>
</dbReference>
<dbReference type="Proteomes" id="UP000755654">
    <property type="component" value="Unassembled WGS sequence"/>
</dbReference>